<reference evidence="3" key="1">
    <citation type="journal article" date="2019" name="Sci. Rep.">
        <title>Draft genome of Tanacetum cinerariifolium, the natural source of mosquito coil.</title>
        <authorList>
            <person name="Yamashiro T."/>
            <person name="Shiraishi A."/>
            <person name="Satake H."/>
            <person name="Nakayama K."/>
        </authorList>
    </citation>
    <scope>NUCLEOTIDE SEQUENCE</scope>
</reference>
<evidence type="ECO:0000256" key="1">
    <source>
        <dbReference type="SAM" id="MobiDB-lite"/>
    </source>
</evidence>
<name>A0A6L2K1R2_TANCI</name>
<evidence type="ECO:0000313" key="3">
    <source>
        <dbReference type="EMBL" id="GEU43348.1"/>
    </source>
</evidence>
<accession>A0A6L2K1R2</accession>
<dbReference type="PANTHER" id="PTHR31099:SF28">
    <property type="entry name" value="F5J5.12"/>
    <property type="match status" value="1"/>
</dbReference>
<dbReference type="Pfam" id="PF04195">
    <property type="entry name" value="Transposase_28"/>
    <property type="match status" value="1"/>
</dbReference>
<protein>
    <recommendedName>
        <fullName evidence="2">Transposase (putative) gypsy type domain-containing protein</fullName>
    </recommendedName>
</protein>
<organism evidence="3">
    <name type="scientific">Tanacetum cinerariifolium</name>
    <name type="common">Dalmatian daisy</name>
    <name type="synonym">Chrysanthemum cinerariifolium</name>
    <dbReference type="NCBI Taxonomy" id="118510"/>
    <lineage>
        <taxon>Eukaryota</taxon>
        <taxon>Viridiplantae</taxon>
        <taxon>Streptophyta</taxon>
        <taxon>Embryophyta</taxon>
        <taxon>Tracheophyta</taxon>
        <taxon>Spermatophyta</taxon>
        <taxon>Magnoliopsida</taxon>
        <taxon>eudicotyledons</taxon>
        <taxon>Gunneridae</taxon>
        <taxon>Pentapetalae</taxon>
        <taxon>asterids</taxon>
        <taxon>campanulids</taxon>
        <taxon>Asterales</taxon>
        <taxon>Asteraceae</taxon>
        <taxon>Asteroideae</taxon>
        <taxon>Anthemideae</taxon>
        <taxon>Anthemidinae</taxon>
        <taxon>Tanacetum</taxon>
    </lineage>
</organism>
<evidence type="ECO:0000259" key="2">
    <source>
        <dbReference type="Pfam" id="PF04195"/>
    </source>
</evidence>
<feature type="region of interest" description="Disordered" evidence="1">
    <location>
        <begin position="339"/>
        <end position="358"/>
    </location>
</feature>
<comment type="caution">
    <text evidence="3">The sequence shown here is derived from an EMBL/GenBank/DDBJ whole genome shotgun (WGS) entry which is preliminary data.</text>
</comment>
<gene>
    <name evidence="3" type="ORF">Tci_015326</name>
</gene>
<dbReference type="AlphaFoldDB" id="A0A6L2K1R2"/>
<dbReference type="InterPro" id="IPR007321">
    <property type="entry name" value="Transposase_28"/>
</dbReference>
<sequence length="476" mass="53361">MSVKYSITIKTCELFEEEFNDFLTLYPIPHVYHVILPKSNQTIFDAPPGYVRLYTHLFSLVNLRLPLIKFFCNVLEYFQVHISRINPFGCAKLNTSVVMCKGYGCVPTVELSRGAFHWLRYWFPLHVVIIKPLRADEEHVLQPDEVMTDSGGSLKPELFVVHLGSVTIWIKDMKCKTKGGSSMPPVKRKLTSGSSNSHATCAKTSISKDDVPFLTVSDDAKLEAVKLSLQKEVDDVKRDRMEVVSKVFPCVVMELIYNDDLCSLVGRLVSSSFFYERCKAFKQVAGMKEPFDLSKVKGYHPSFKNEHNQASNDLDMANFPWLSEFVANPSAPVKVLPSKKPPTLQRPAPSKTQALVASSPKATPSSVLGFNPMSPLADAFFVKPLSSQQIAASLEDKLDIRMNRFEKSLNDMKASFITPTAPIKAVEEIAAALEDKLDIRMNRFEKSLNEMKNSLATPTAPLKAVTEVCVTWRIKP</sequence>
<dbReference type="PANTHER" id="PTHR31099">
    <property type="entry name" value="OS06G0165300 PROTEIN"/>
    <property type="match status" value="1"/>
</dbReference>
<proteinExistence type="predicted"/>
<feature type="domain" description="Transposase (putative) gypsy type" evidence="2">
    <location>
        <begin position="59"/>
        <end position="113"/>
    </location>
</feature>
<dbReference type="EMBL" id="BKCJ010001697">
    <property type="protein sequence ID" value="GEU43348.1"/>
    <property type="molecule type" value="Genomic_DNA"/>
</dbReference>